<gene>
    <name evidence="1" type="ORF">KP509_14G024700</name>
</gene>
<evidence type="ECO:0000313" key="2">
    <source>
        <dbReference type="Proteomes" id="UP000825935"/>
    </source>
</evidence>
<sequence length="149" mass="17172">MIILTPGGDQREKRRPTTYPRSFITWLVDMEGDFGSALSLSFSCVRKYTAQLQQKNDNLDLARYHRDRNDEVESCCMCFCKLTFTKFVNKKGLLGILHGVCCVVRDTAIRMHSNARVNWRRDLELSTPSPLQTLPSRYHGLLCSLLQKK</sequence>
<comment type="caution">
    <text evidence="1">The sequence shown here is derived from an EMBL/GenBank/DDBJ whole genome shotgun (WGS) entry which is preliminary data.</text>
</comment>
<dbReference type="EMBL" id="CM035419">
    <property type="protein sequence ID" value="KAH7415045.1"/>
    <property type="molecule type" value="Genomic_DNA"/>
</dbReference>
<accession>A0A8T2TA81</accession>
<protein>
    <submittedName>
        <fullName evidence="1">Uncharacterized protein</fullName>
    </submittedName>
</protein>
<proteinExistence type="predicted"/>
<reference evidence="1" key="1">
    <citation type="submission" date="2021-08" db="EMBL/GenBank/DDBJ databases">
        <title>WGS assembly of Ceratopteris richardii.</title>
        <authorList>
            <person name="Marchant D.B."/>
            <person name="Chen G."/>
            <person name="Jenkins J."/>
            <person name="Shu S."/>
            <person name="Leebens-Mack J."/>
            <person name="Grimwood J."/>
            <person name="Schmutz J."/>
            <person name="Soltis P."/>
            <person name="Soltis D."/>
            <person name="Chen Z.-H."/>
        </authorList>
    </citation>
    <scope>NUCLEOTIDE SEQUENCE</scope>
    <source>
        <strain evidence="1">Whitten #5841</strain>
        <tissue evidence="1">Leaf</tissue>
    </source>
</reference>
<keyword evidence="2" id="KW-1185">Reference proteome</keyword>
<dbReference type="AlphaFoldDB" id="A0A8T2TA81"/>
<dbReference type="Proteomes" id="UP000825935">
    <property type="component" value="Chromosome 14"/>
</dbReference>
<organism evidence="1 2">
    <name type="scientific">Ceratopteris richardii</name>
    <name type="common">Triangle waterfern</name>
    <dbReference type="NCBI Taxonomy" id="49495"/>
    <lineage>
        <taxon>Eukaryota</taxon>
        <taxon>Viridiplantae</taxon>
        <taxon>Streptophyta</taxon>
        <taxon>Embryophyta</taxon>
        <taxon>Tracheophyta</taxon>
        <taxon>Polypodiopsida</taxon>
        <taxon>Polypodiidae</taxon>
        <taxon>Polypodiales</taxon>
        <taxon>Pteridineae</taxon>
        <taxon>Pteridaceae</taxon>
        <taxon>Parkerioideae</taxon>
        <taxon>Ceratopteris</taxon>
    </lineage>
</organism>
<name>A0A8T2TA81_CERRI</name>
<evidence type="ECO:0000313" key="1">
    <source>
        <dbReference type="EMBL" id="KAH7415045.1"/>
    </source>
</evidence>